<dbReference type="PANTHER" id="PTHR38390:SF2">
    <property type="entry name" value="OS01G0103900 PROTEIN"/>
    <property type="match status" value="1"/>
</dbReference>
<keyword evidence="3" id="KW-1185">Reference proteome</keyword>
<reference evidence="2 3" key="1">
    <citation type="journal article" date="2020" name="IScience">
        <title>Genome Sequencing of the Endangered Kingdonia uniflora (Circaeasteraceae, Ranunculales) Reveals Potential Mechanisms of Evolutionary Specialization.</title>
        <authorList>
            <person name="Sun Y."/>
            <person name="Deng T."/>
            <person name="Zhang A."/>
            <person name="Moore M.J."/>
            <person name="Landis J.B."/>
            <person name="Lin N."/>
            <person name="Zhang H."/>
            <person name="Zhang X."/>
            <person name="Huang J."/>
            <person name="Zhang X."/>
            <person name="Sun H."/>
            <person name="Wang H."/>
        </authorList>
    </citation>
    <scope>NUCLEOTIDE SEQUENCE [LARGE SCALE GENOMIC DNA]</scope>
    <source>
        <strain evidence="2">TB1705</strain>
        <tissue evidence="2">Leaf</tissue>
    </source>
</reference>
<dbReference type="Proteomes" id="UP000541444">
    <property type="component" value="Unassembled WGS sequence"/>
</dbReference>
<dbReference type="PANTHER" id="PTHR38390">
    <property type="entry name" value="OS01G0103900 PROTEIN"/>
    <property type="match status" value="1"/>
</dbReference>
<accession>A0A7J7NNQ8</accession>
<sequence length="617" mass="68744">MVLLCFLLDLRTLSPPLLKDLKQSLLQLANLYAISSGRQFEILRDRIGLCYIQRNKVSCADELKIAYSPRGDFCLRDFHHVVNNLPNDGFLPEMIDSVATTIGGGDVVLTKLLSKEVLYSWGSKDIVRKVILIGSVLVQDINSVRKILIEAADKCVSVEFVLLEQESGQTDDVSRSVQEFGNSISDLENCSLQTYISDRWVFCGLVKRWLQDLKDDLEEPLQAVFLFKSDLVGSTNQIFCNLFTSANQIIDGFIPCQTCRCHGLPLDVSSGNKTKMTAFCPVSRQELGVNNLIENAVRVGEQTILFLPSFQSCPKVQRVVGTISFTVIERTNLSSLSEGLIIGGSYIVLPSASHEMETTSDECDNSEVNNQHISPILCNLLKSQKLAGSEEITPVPDAIRSIDCTVPKHIEGSIQIFLSRMALRDYNPLSHERGFHPKLNLLVKESLQFGAIPLKRKKKSASNSPNLVLLETVPSKDKAVQVEEKIFQLTPATEEDKAVAYVAEEWEQMIVNEDCKIYSPTCMSLPLPKIKTSVLSPPDVSKQMGEKTSRILERLETPRQLKRKASSPVVVTNAVTETCVPKKKPLVPFMPNHAADCGTSLSQPMKPNFQRMKKKQR</sequence>
<evidence type="ECO:0000313" key="3">
    <source>
        <dbReference type="Proteomes" id="UP000541444"/>
    </source>
</evidence>
<protein>
    <submittedName>
        <fullName evidence="2">Uncharacterized protein</fullName>
    </submittedName>
</protein>
<dbReference type="OrthoDB" id="1906673at2759"/>
<name>A0A7J7NNQ8_9MAGN</name>
<proteinExistence type="predicted"/>
<dbReference type="AlphaFoldDB" id="A0A7J7NNQ8"/>
<evidence type="ECO:0000256" key="1">
    <source>
        <dbReference type="SAM" id="MobiDB-lite"/>
    </source>
</evidence>
<dbReference type="EMBL" id="JACGCM010000684">
    <property type="protein sequence ID" value="KAF6168743.1"/>
    <property type="molecule type" value="Genomic_DNA"/>
</dbReference>
<feature type="region of interest" description="Disordered" evidence="1">
    <location>
        <begin position="598"/>
        <end position="617"/>
    </location>
</feature>
<evidence type="ECO:0000313" key="2">
    <source>
        <dbReference type="EMBL" id="KAF6168743.1"/>
    </source>
</evidence>
<comment type="caution">
    <text evidence="2">The sequence shown here is derived from an EMBL/GenBank/DDBJ whole genome shotgun (WGS) entry which is preliminary data.</text>
</comment>
<organism evidence="2 3">
    <name type="scientific">Kingdonia uniflora</name>
    <dbReference type="NCBI Taxonomy" id="39325"/>
    <lineage>
        <taxon>Eukaryota</taxon>
        <taxon>Viridiplantae</taxon>
        <taxon>Streptophyta</taxon>
        <taxon>Embryophyta</taxon>
        <taxon>Tracheophyta</taxon>
        <taxon>Spermatophyta</taxon>
        <taxon>Magnoliopsida</taxon>
        <taxon>Ranunculales</taxon>
        <taxon>Circaeasteraceae</taxon>
        <taxon>Kingdonia</taxon>
    </lineage>
</organism>
<gene>
    <name evidence="2" type="ORF">GIB67_013125</name>
</gene>